<feature type="region of interest" description="Disordered" evidence="1">
    <location>
        <begin position="1120"/>
        <end position="1143"/>
    </location>
</feature>
<dbReference type="PANTHER" id="PTHR12295:SF30">
    <property type="entry name" value="PROTEIN FURRY"/>
    <property type="match status" value="1"/>
</dbReference>
<evidence type="ECO:0000256" key="1">
    <source>
        <dbReference type="SAM" id="MobiDB-lite"/>
    </source>
</evidence>
<dbReference type="InterPro" id="IPR039867">
    <property type="entry name" value="Furry/Tao3/Mor2"/>
</dbReference>
<dbReference type="GO" id="GO:0000902">
    <property type="term" value="P:cell morphogenesis"/>
    <property type="evidence" value="ECO:0007669"/>
    <property type="project" value="InterPro"/>
</dbReference>
<evidence type="ECO:0000259" key="2">
    <source>
        <dbReference type="Pfam" id="PF14222"/>
    </source>
</evidence>
<proteinExistence type="predicted"/>
<dbReference type="InterPro" id="IPR025481">
    <property type="entry name" value="Cell_Morphogen_C"/>
</dbReference>
<accession>A0A0E0K7B1</accession>
<feature type="domain" description="Cell morphogenesis protein N-terminal" evidence="2">
    <location>
        <begin position="155"/>
        <end position="477"/>
    </location>
</feature>
<reference evidence="5" key="2">
    <citation type="submission" date="2018-05" db="EMBL/GenBank/DDBJ databases">
        <title>OpunRS2 (Oryza punctata Reference Sequence Version 2).</title>
        <authorList>
            <person name="Zhang J."/>
            <person name="Kudrna D."/>
            <person name="Lee S."/>
            <person name="Talag J."/>
            <person name="Welchert J."/>
            <person name="Wing R.A."/>
        </authorList>
    </citation>
    <scope>NUCLEOTIDE SEQUENCE [LARGE SCALE GENOMIC DNA]</scope>
</reference>
<dbReference type="Pfam" id="PF14225">
    <property type="entry name" value="MOR2-PAG1_C"/>
    <property type="match status" value="1"/>
</dbReference>
<dbReference type="InterPro" id="IPR016024">
    <property type="entry name" value="ARM-type_fold"/>
</dbReference>
<feature type="domain" description="Cell morphogenesis protein C-terminal" evidence="3">
    <location>
        <begin position="1808"/>
        <end position="2093"/>
    </location>
</feature>
<feature type="region of interest" description="Disordered" evidence="1">
    <location>
        <begin position="50"/>
        <end position="70"/>
    </location>
</feature>
<name>A0A0E0K7B1_ORYPU</name>
<dbReference type="Gramene" id="OPUNC02G35550.1">
    <property type="protein sequence ID" value="OPUNC02G35550.1"/>
    <property type="gene ID" value="OPUNC02G35550"/>
</dbReference>
<evidence type="ECO:0000259" key="3">
    <source>
        <dbReference type="Pfam" id="PF14225"/>
    </source>
</evidence>
<dbReference type="InterPro" id="IPR029473">
    <property type="entry name" value="MOR2-PAG1_mid"/>
</dbReference>
<feature type="domain" description="Cell morphogenesis central region" evidence="4">
    <location>
        <begin position="667"/>
        <end position="1783"/>
    </location>
</feature>
<evidence type="ECO:0000313" key="6">
    <source>
        <dbReference type="Proteomes" id="UP000026962"/>
    </source>
</evidence>
<dbReference type="GO" id="GO:0005938">
    <property type="term" value="C:cell cortex"/>
    <property type="evidence" value="ECO:0007669"/>
    <property type="project" value="TreeGrafter"/>
</dbReference>
<dbReference type="OMA" id="MRADTMK"/>
<sequence length="2202" mass="246327">MGIGQARQEEEEAAAASAGGGGWLRREHKLATARSSHHLTTSAALAAAGVSYPPPLPPTPPSAAATAPDMGAGGAAKQIVDSLLARFLPLARRRIETAQAQDGQYLRPSDPSYEQVLDSLAMVARHTPLPLLEALLRWRESESPKGAHDASTFQKKKLWVGLENFVFDWLINADRVVSQVEYPSLVDLRGLLLDLVAQLLGALSRIRFSSVTERFFMELNSRRNDAPLSRSDSLSIINGMRYLKLGVKTEGGLNASVSFIAKANPLNRPPNKRKSELQHALCNMLSSILAPLAEGGKHHWPPLGVEPALSLWYDAVARIRGQLMYWMDKQSKHIAVGFPLVTLLLCLGDSHTFNTHFSQHMEILYKYLKDKNHRSMALDCLHRLVKFYLNVYAAYQPRNHVWDCLDSVTSQLLTVLKKGLLTQDVQHDKLVEFCVTLAESNLDFAMNHMILELLKPDSLSEAKVVGLRALLEIVVSPSNKQIGLDVFQEYGIGHYIPKVKSAIESILRSCNKAYSLALLTSSKATIDNVTKDKSQGSLFRSVLKCIPYLIEEVGRNDKMTEIIPQHGISIDPGVREEAVQVLNRIVRCLPNRRFAVLKGMANFILKLPDEFPLLIQTSLGRLVELMRLWRVCLSEELLVKDMQNVKRSSLGGDALQRSPFHRSRDVSEFRASEMDAVGLVFLSSADVQIRLTALELLRCVRALKNELRDYSANEWGDSKLKLEPEPIFIIDIIEENGEDIVQSCYWDPGRPYDLRREMDPVPLDVTLQSILESADKSRWARYLSEIVKYAAELCPSSVQDARQGLWGLEVVRRLEQITPVELGGKAQQSQDTETKLDQWLIYAMFACSCPPDSREEFALRAAREIFHMVFPSLRHGSESYALAATAALGHSHLEVSEIMFGELTSFLEDVSSETEAKPKWKNPRSRREDLRTHVANIHRMIAEKIWPGMLSRKPVLRLHFLKFIDETCRQILPPSDNFQDLQPLRYALASVLRYLAPEFIDAKSERFDNRLRKRLFDLLLSWSDDSGSTWGQEGNSDYRREIERYKASQHNRSRESLDKLAFDREMAEQLEAINWASMNAIASLLYGPCFDDNARKLSGRVISWINSLFMELTPRAPFGHSPVDPRTPSYSKHTDGGRFGGRDKQKTSHLRVLLAKTALKNILQTNLDLFPACIDQCYSPDSPISDGYFSVLAEVYMRQEIPKCEIQRILSLILYKVVDQTKLIRDSALQMLETLSLREWAEDDADGVGHYRASVVGNLPDSYQQFQYKLSSKLAKDHPELSEHLCEEIMQRQLDAVDIIAQHQVLTCMAPWIENLNFVRLKESGWSERLLKSLYYVTWKHGDQFPDEIEKLWSTVASNTRNIIPVLNFLITRGIEDCDANPSAEITGAFATYFSVAKRVSLYLARICPQQTIDHLVCELSQRMLEDDEEPVRPGKVDTSANVVLEFSQGPSTSQVATIVDSQPHMSPLLVRGSLDGAIRNVSGNLSWRTSAVTGRSVSGPLSPLAPEVSIPNPTTGRSGQLLPALMNMSGPLIGVRSSAGNLRSRHVSRDSGDYYLDTPNSNDDILHQGGSGVHGINANELQSALQGHQHLLSRADIALILLAEIAYENDEDFRENLPLLFHVTCVSMDSSEDIVLEHCQDLLVNLLYSLAGRHLELYEVESSERENKQHVVSLIKYIQSKRGSLMWENEDPTLVRTELPSASLLSALVQSMVSAIFFQGDLRETWGSEALKWAMECTSRHLACRSHQIYRALRPSVKSDSCVLLMRCIHRCLGNPVPAVLGFAMEILLTLQVMVENMEPEKVILYPQLFWGCVALMHTDYVHIYCQVLELFCRVIDRLTFRDRTTENVLLSSMPRDEFDINGYTSDLHRLESRTTSERLLSVTETGKVPDFEGVQPLVLKGLMSSVSHGSAIEVLSRITIPTCDSIFGSPETRLLMHITGLLPWLGLQLSKDASSLGSSSPIQEQNQKAYYVASNISVWCRVKSLDDLAEVFRAYSFGEIISLEDLFARASPPICSEWFPKHSSLAFGHLLRLLERGPLDYQRVVLLMLKSLLQQTPVDPSQIPQVYNVVSQLVESALCAEALNVLEALLRSCSGVTGGQGDDIGFGENGHGMGEKVHQSMLLPQSSFKARSGPLQYAAAGSGFGTLMGQGGGSAADTGVATRDVALQNTRLLLGRVLDTCALGRKRDHKRLVPFVANIG</sequence>
<feature type="compositionally biased region" description="Pro residues" evidence="1">
    <location>
        <begin position="52"/>
        <end position="61"/>
    </location>
</feature>
<feature type="compositionally biased region" description="Basic and acidic residues" evidence="1">
    <location>
        <begin position="1132"/>
        <end position="1143"/>
    </location>
</feature>
<dbReference type="SUPFAM" id="SSF48371">
    <property type="entry name" value="ARM repeat"/>
    <property type="match status" value="2"/>
</dbReference>
<keyword evidence="6" id="KW-1185">Reference proteome</keyword>
<dbReference type="InterPro" id="IPR025614">
    <property type="entry name" value="Cell_morpho_N"/>
</dbReference>
<reference evidence="5" key="1">
    <citation type="submission" date="2015-04" db="UniProtKB">
        <authorList>
            <consortium name="EnsemblPlants"/>
        </authorList>
    </citation>
    <scope>IDENTIFICATION</scope>
</reference>
<protein>
    <recommendedName>
        <fullName evidence="7">Cell morphogenesis protein N-terminal domain-containing protein</fullName>
    </recommendedName>
</protein>
<dbReference type="eggNOG" id="KOG1825">
    <property type="taxonomic scope" value="Eukaryota"/>
</dbReference>
<evidence type="ECO:0000259" key="4">
    <source>
        <dbReference type="Pfam" id="PF14228"/>
    </source>
</evidence>
<dbReference type="Pfam" id="PF14222">
    <property type="entry name" value="MOR2-PAG1_N"/>
    <property type="match status" value="2"/>
</dbReference>
<evidence type="ECO:0008006" key="7">
    <source>
        <dbReference type="Google" id="ProtNLM"/>
    </source>
</evidence>
<dbReference type="PANTHER" id="PTHR12295">
    <property type="entry name" value="FURRY-RELATED"/>
    <property type="match status" value="1"/>
</dbReference>
<dbReference type="Pfam" id="PF14228">
    <property type="entry name" value="MOR2-PAG1_mid"/>
    <property type="match status" value="1"/>
</dbReference>
<feature type="domain" description="Cell morphogenesis protein N-terminal" evidence="2">
    <location>
        <begin position="488"/>
        <end position="629"/>
    </location>
</feature>
<dbReference type="GO" id="GO:0030427">
    <property type="term" value="C:site of polarized growth"/>
    <property type="evidence" value="ECO:0007669"/>
    <property type="project" value="TreeGrafter"/>
</dbReference>
<dbReference type="STRING" id="4537.A0A0E0K7B1"/>
<feature type="region of interest" description="Disordered" evidence="1">
    <location>
        <begin position="1"/>
        <end position="38"/>
    </location>
</feature>
<dbReference type="Proteomes" id="UP000026962">
    <property type="component" value="Chromosome 2"/>
</dbReference>
<organism evidence="5">
    <name type="scientific">Oryza punctata</name>
    <name type="common">Red rice</name>
    <dbReference type="NCBI Taxonomy" id="4537"/>
    <lineage>
        <taxon>Eukaryota</taxon>
        <taxon>Viridiplantae</taxon>
        <taxon>Streptophyta</taxon>
        <taxon>Embryophyta</taxon>
        <taxon>Tracheophyta</taxon>
        <taxon>Spermatophyta</taxon>
        <taxon>Magnoliopsida</taxon>
        <taxon>Liliopsida</taxon>
        <taxon>Poales</taxon>
        <taxon>Poaceae</taxon>
        <taxon>BOP clade</taxon>
        <taxon>Oryzoideae</taxon>
        <taxon>Oryzeae</taxon>
        <taxon>Oryzinae</taxon>
        <taxon>Oryza</taxon>
    </lineage>
</organism>
<evidence type="ECO:0000313" key="5">
    <source>
        <dbReference type="EnsemblPlants" id="OPUNC02G35550.1"/>
    </source>
</evidence>
<dbReference type="EnsemblPlants" id="OPUNC02G35550.1">
    <property type="protein sequence ID" value="OPUNC02G35550.1"/>
    <property type="gene ID" value="OPUNC02G35550"/>
</dbReference>